<dbReference type="Proteomes" id="UP001163336">
    <property type="component" value="Chromosome"/>
</dbReference>
<organism evidence="5 6">
    <name type="scientific">Massilia varians</name>
    <dbReference type="NCBI Taxonomy" id="457921"/>
    <lineage>
        <taxon>Bacteria</taxon>
        <taxon>Pseudomonadati</taxon>
        <taxon>Pseudomonadota</taxon>
        <taxon>Betaproteobacteria</taxon>
        <taxon>Burkholderiales</taxon>
        <taxon>Oxalobacteraceae</taxon>
        <taxon>Telluria group</taxon>
        <taxon>Massilia</taxon>
    </lineage>
</organism>
<dbReference type="NCBIfam" id="TIGR02532">
    <property type="entry name" value="IV_pilin_GFxxxE"/>
    <property type="match status" value="1"/>
</dbReference>
<dbReference type="Pfam" id="PF00114">
    <property type="entry name" value="Pilin"/>
    <property type="match status" value="1"/>
</dbReference>
<feature type="transmembrane region" description="Helical" evidence="4">
    <location>
        <begin position="20"/>
        <end position="38"/>
    </location>
</feature>
<keyword evidence="4" id="KW-0472">Membrane</keyword>
<name>A0ABM8CD38_9BURK</name>
<evidence type="ECO:0000313" key="6">
    <source>
        <dbReference type="Proteomes" id="UP001163336"/>
    </source>
</evidence>
<keyword evidence="3" id="KW-0281">Fimbrium</keyword>
<dbReference type="InterPro" id="IPR045584">
    <property type="entry name" value="Pilin-like"/>
</dbReference>
<dbReference type="PROSITE" id="PS00409">
    <property type="entry name" value="PROKAR_NTER_METHYL"/>
    <property type="match status" value="1"/>
</dbReference>
<gene>
    <name evidence="5" type="ORF">MasN3_47100</name>
</gene>
<dbReference type="PANTHER" id="PTHR30093:SF34">
    <property type="entry name" value="PREPILIN PEPTIDASE-DEPENDENT PROTEIN D"/>
    <property type="match status" value="1"/>
</dbReference>
<dbReference type="EMBL" id="AP026966">
    <property type="protein sequence ID" value="BDT61216.1"/>
    <property type="molecule type" value="Genomic_DNA"/>
</dbReference>
<evidence type="ECO:0000256" key="4">
    <source>
        <dbReference type="SAM" id="Phobius"/>
    </source>
</evidence>
<dbReference type="Pfam" id="PF07963">
    <property type="entry name" value="N_methyl"/>
    <property type="match status" value="1"/>
</dbReference>
<keyword evidence="4" id="KW-0812">Transmembrane</keyword>
<keyword evidence="4" id="KW-1133">Transmembrane helix</keyword>
<evidence type="ECO:0000256" key="3">
    <source>
        <dbReference type="RuleBase" id="RU000389"/>
    </source>
</evidence>
<keyword evidence="6" id="KW-1185">Reference proteome</keyword>
<protein>
    <submittedName>
        <fullName evidence="5">Prepilin-type N-terminal cleavage/methylation domain-containing protein</fullName>
    </submittedName>
</protein>
<dbReference type="InterPro" id="IPR001082">
    <property type="entry name" value="Pilin"/>
</dbReference>
<accession>A0ABM8CD38</accession>
<dbReference type="Gene3D" id="3.30.700.10">
    <property type="entry name" value="Glycoprotein, Type 4 Pilin"/>
    <property type="match status" value="1"/>
</dbReference>
<sequence length="160" mass="16040">MNIKQMQTKKAEGGFTLIELMIVVAIIGILAAVAIPAYQDYIAKGKAAAAYADIAAGKTGYEMAFVEGSATDAAGYLAKAGLASSTGNCKTIEATAPGSDGAAAAALTCTIANPGRIGTQDSVKITLARSADGIYTCKTVGFPSDDTKYTPAGCTAGTAE</sequence>
<dbReference type="PANTHER" id="PTHR30093">
    <property type="entry name" value="GENERAL SECRETION PATHWAY PROTEIN G"/>
    <property type="match status" value="1"/>
</dbReference>
<comment type="similarity">
    <text evidence="1 3">Belongs to the N-Me-Phe pilin family.</text>
</comment>
<dbReference type="RefSeq" id="WP_281910767.1">
    <property type="nucleotide sequence ID" value="NZ_AP026966.1"/>
</dbReference>
<dbReference type="InterPro" id="IPR012902">
    <property type="entry name" value="N_methyl_site"/>
</dbReference>
<reference evidence="5" key="1">
    <citation type="submission" date="2022-11" db="EMBL/GenBank/DDBJ databases">
        <title>Isolation and characterization of PLA-degrading bacterium Massilia sp. from Antarctic soil.</title>
        <authorList>
            <person name="Sato K."/>
            <person name="Gomez-Fuentes C."/>
            <person name="Ahmad S.A."/>
            <person name="Zulkharnain A."/>
        </authorList>
    </citation>
    <scope>NUCLEOTIDE SEQUENCE</scope>
    <source>
        <strain evidence="5">N-3</strain>
    </source>
</reference>
<evidence type="ECO:0000256" key="1">
    <source>
        <dbReference type="ARBA" id="ARBA00005233"/>
    </source>
</evidence>
<proteinExistence type="inferred from homology"/>
<evidence type="ECO:0000313" key="5">
    <source>
        <dbReference type="EMBL" id="BDT61216.1"/>
    </source>
</evidence>
<dbReference type="SUPFAM" id="SSF54523">
    <property type="entry name" value="Pili subunits"/>
    <property type="match status" value="1"/>
</dbReference>
<evidence type="ECO:0000256" key="2">
    <source>
        <dbReference type="ARBA" id="ARBA00022481"/>
    </source>
</evidence>
<keyword evidence="2" id="KW-0488">Methylation</keyword>